<evidence type="ECO:0000313" key="4">
    <source>
        <dbReference type="EMBL" id="MBC8579472.1"/>
    </source>
</evidence>
<reference evidence="4" key="1">
    <citation type="submission" date="2020-08" db="EMBL/GenBank/DDBJ databases">
        <title>Genome public.</title>
        <authorList>
            <person name="Liu C."/>
            <person name="Sun Q."/>
        </authorList>
    </citation>
    <scope>NUCLEOTIDE SEQUENCE</scope>
    <source>
        <strain evidence="4">NSJ-12</strain>
    </source>
</reference>
<feature type="domain" description="Nudix hydrolase" evidence="3">
    <location>
        <begin position="38"/>
        <end position="166"/>
    </location>
</feature>
<evidence type="ECO:0000259" key="3">
    <source>
        <dbReference type="PROSITE" id="PS51462"/>
    </source>
</evidence>
<gene>
    <name evidence="4" type="ORF">H8718_08010</name>
</gene>
<protein>
    <submittedName>
        <fullName evidence="4">NUDIX hydrolase</fullName>
    </submittedName>
</protein>
<proteinExistence type="predicted"/>
<dbReference type="PANTHER" id="PTHR11839:SF18">
    <property type="entry name" value="NUDIX HYDROLASE DOMAIN-CONTAINING PROTEIN"/>
    <property type="match status" value="1"/>
</dbReference>
<dbReference type="CDD" id="cd03424">
    <property type="entry name" value="NUDIX_ADPRase_Nudt5_UGPPase_Nudt14"/>
    <property type="match status" value="1"/>
</dbReference>
<dbReference type="InterPro" id="IPR020084">
    <property type="entry name" value="NUDIX_hydrolase_CS"/>
</dbReference>
<evidence type="ECO:0000313" key="5">
    <source>
        <dbReference type="Proteomes" id="UP000655830"/>
    </source>
</evidence>
<dbReference type="GO" id="GO:0019693">
    <property type="term" value="P:ribose phosphate metabolic process"/>
    <property type="evidence" value="ECO:0007669"/>
    <property type="project" value="TreeGrafter"/>
</dbReference>
<dbReference type="PROSITE" id="PS51462">
    <property type="entry name" value="NUDIX"/>
    <property type="match status" value="1"/>
</dbReference>
<keyword evidence="5" id="KW-1185">Reference proteome</keyword>
<dbReference type="FunFam" id="3.90.79.10:FF:000024">
    <property type="entry name" value="ADP-ribose pyrophosphatase"/>
    <property type="match status" value="1"/>
</dbReference>
<dbReference type="Proteomes" id="UP000655830">
    <property type="component" value="Unassembled WGS sequence"/>
</dbReference>
<organism evidence="4 5">
    <name type="scientific">Zhenhengia yiwuensis</name>
    <dbReference type="NCBI Taxonomy" id="2763666"/>
    <lineage>
        <taxon>Bacteria</taxon>
        <taxon>Bacillati</taxon>
        <taxon>Bacillota</taxon>
        <taxon>Clostridia</taxon>
        <taxon>Lachnospirales</taxon>
        <taxon>Lachnospiraceae</taxon>
        <taxon>Zhenhengia</taxon>
    </lineage>
</organism>
<accession>A0A926ID79</accession>
<dbReference type="AlphaFoldDB" id="A0A926ID79"/>
<dbReference type="GO" id="GO:0016787">
    <property type="term" value="F:hydrolase activity"/>
    <property type="evidence" value="ECO:0007669"/>
    <property type="project" value="UniProtKB-KW"/>
</dbReference>
<name>A0A926ID79_9FIRM</name>
<dbReference type="Pfam" id="PF00293">
    <property type="entry name" value="NUDIX"/>
    <property type="match status" value="1"/>
</dbReference>
<evidence type="ECO:0000256" key="2">
    <source>
        <dbReference type="ARBA" id="ARBA00022801"/>
    </source>
</evidence>
<comment type="cofactor">
    <cofactor evidence="1">
        <name>Mg(2+)</name>
        <dbReference type="ChEBI" id="CHEBI:18420"/>
    </cofactor>
</comment>
<dbReference type="RefSeq" id="WP_177672155.1">
    <property type="nucleotide sequence ID" value="NZ_JACRSY010000010.1"/>
</dbReference>
<dbReference type="PANTHER" id="PTHR11839">
    <property type="entry name" value="UDP/ADP-SUGAR PYROPHOSPHATASE"/>
    <property type="match status" value="1"/>
</dbReference>
<dbReference type="EMBL" id="JACRSY010000010">
    <property type="protein sequence ID" value="MBC8579472.1"/>
    <property type="molecule type" value="Genomic_DNA"/>
</dbReference>
<dbReference type="InterPro" id="IPR000086">
    <property type="entry name" value="NUDIX_hydrolase_dom"/>
</dbReference>
<dbReference type="PROSITE" id="PS00893">
    <property type="entry name" value="NUDIX_BOX"/>
    <property type="match status" value="1"/>
</dbReference>
<dbReference type="SUPFAM" id="SSF55811">
    <property type="entry name" value="Nudix"/>
    <property type="match status" value="1"/>
</dbReference>
<evidence type="ECO:0000256" key="1">
    <source>
        <dbReference type="ARBA" id="ARBA00001946"/>
    </source>
</evidence>
<dbReference type="Gene3D" id="3.90.79.10">
    <property type="entry name" value="Nucleoside Triphosphate Pyrophosphohydrolase"/>
    <property type="match status" value="1"/>
</dbReference>
<dbReference type="InterPro" id="IPR015797">
    <property type="entry name" value="NUDIX_hydrolase-like_dom_sf"/>
</dbReference>
<keyword evidence="2 4" id="KW-0378">Hydrolase</keyword>
<comment type="caution">
    <text evidence="4">The sequence shown here is derived from an EMBL/GenBank/DDBJ whole genome shotgun (WGS) entry which is preliminary data.</text>
</comment>
<dbReference type="GO" id="GO:0005829">
    <property type="term" value="C:cytosol"/>
    <property type="evidence" value="ECO:0007669"/>
    <property type="project" value="TreeGrafter"/>
</dbReference>
<dbReference type="GO" id="GO:0006753">
    <property type="term" value="P:nucleoside phosphate metabolic process"/>
    <property type="evidence" value="ECO:0007669"/>
    <property type="project" value="TreeGrafter"/>
</dbReference>
<sequence>MSAKRIGREEIYKGKIFTVVQDEIEFEDGNRAKWDLVMHNGACAIVPLTKDLEVILVKQYRNAENGDVLEIPAGKLEKGEEPLTCAKRELEEEIGYRAGAIEKICAMYTAVGFSNEKLHLYIATELVKSKQSLDEDEYIELVTYPLEEAIKMIFTGEIKDSKTIVGLLAVKEFLRKTF</sequence>